<keyword evidence="7" id="KW-1185">Reference proteome</keyword>
<evidence type="ECO:0000313" key="6">
    <source>
        <dbReference type="EMBL" id="MEI5906699.1"/>
    </source>
</evidence>
<protein>
    <submittedName>
        <fullName evidence="6">WHG domain-containing protein</fullName>
    </submittedName>
</protein>
<evidence type="ECO:0000256" key="1">
    <source>
        <dbReference type="ARBA" id="ARBA00023015"/>
    </source>
</evidence>
<dbReference type="Pfam" id="PF13305">
    <property type="entry name" value="TetR_C_33"/>
    <property type="match status" value="1"/>
</dbReference>
<dbReference type="Proteomes" id="UP001312865">
    <property type="component" value="Unassembled WGS sequence"/>
</dbReference>
<dbReference type="InterPro" id="IPR009057">
    <property type="entry name" value="Homeodomain-like_sf"/>
</dbReference>
<feature type="DNA-binding region" description="H-T-H motif" evidence="4">
    <location>
        <begin position="29"/>
        <end position="48"/>
    </location>
</feature>
<reference evidence="6 7" key="1">
    <citation type="journal article" date="2018" name="J. Microbiol.">
        <title>Bacillus spongiae sp. nov., isolated from sponge of Jeju Island.</title>
        <authorList>
            <person name="Lee G.E."/>
            <person name="Im W.T."/>
            <person name="Park J.S."/>
        </authorList>
    </citation>
    <scope>NUCLEOTIDE SEQUENCE [LARGE SCALE GENOMIC DNA]</scope>
    <source>
        <strain evidence="6 7">135PIL107-10</strain>
    </source>
</reference>
<proteinExistence type="predicted"/>
<gene>
    <name evidence="6" type="ORF">WAK64_06460</name>
</gene>
<dbReference type="SUPFAM" id="SSF46689">
    <property type="entry name" value="Homeodomain-like"/>
    <property type="match status" value="1"/>
</dbReference>
<accession>A0ABU8HBI6</accession>
<dbReference type="PROSITE" id="PS50977">
    <property type="entry name" value="HTH_TETR_2"/>
    <property type="match status" value="1"/>
</dbReference>
<evidence type="ECO:0000256" key="2">
    <source>
        <dbReference type="ARBA" id="ARBA00023125"/>
    </source>
</evidence>
<organism evidence="6 7">
    <name type="scientific">Bacillus spongiae</name>
    <dbReference type="NCBI Taxonomy" id="2683610"/>
    <lineage>
        <taxon>Bacteria</taxon>
        <taxon>Bacillati</taxon>
        <taxon>Bacillota</taxon>
        <taxon>Bacilli</taxon>
        <taxon>Bacillales</taxon>
        <taxon>Bacillaceae</taxon>
        <taxon>Bacillus</taxon>
    </lineage>
</organism>
<dbReference type="EMBL" id="JBBAXC010000004">
    <property type="protein sequence ID" value="MEI5906699.1"/>
    <property type="molecule type" value="Genomic_DNA"/>
</dbReference>
<evidence type="ECO:0000256" key="4">
    <source>
        <dbReference type="PROSITE-ProRule" id="PRU00335"/>
    </source>
</evidence>
<evidence type="ECO:0000259" key="5">
    <source>
        <dbReference type="PROSITE" id="PS50977"/>
    </source>
</evidence>
<comment type="caution">
    <text evidence="6">The sequence shown here is derived from an EMBL/GenBank/DDBJ whole genome shotgun (WGS) entry which is preliminary data.</text>
</comment>
<dbReference type="InterPro" id="IPR036271">
    <property type="entry name" value="Tet_transcr_reg_TetR-rel_C_sf"/>
</dbReference>
<dbReference type="Gene3D" id="1.10.10.60">
    <property type="entry name" value="Homeodomain-like"/>
    <property type="match status" value="1"/>
</dbReference>
<evidence type="ECO:0000313" key="7">
    <source>
        <dbReference type="Proteomes" id="UP001312865"/>
    </source>
</evidence>
<dbReference type="InterPro" id="IPR001647">
    <property type="entry name" value="HTH_TetR"/>
</dbReference>
<sequence length="193" mass="21444">MASRIGLNQEIIMNKALEIAEKSGMNAVTMATIAKELIIKPPSLYNHFNGLKEIKQLMAAHSLKRLYHQLKDATSEKEKGMESIQAISTAYIAFANQYPGLYEASLSAPDPFDKNLQLYGEAIVDLTKEAFSVFSLNERQVIHTVRGLRSILHGLVDLNRKGEFNLDVALEESLEVIIVTFLQGLSHGEQLDG</sequence>
<keyword evidence="2 4" id="KW-0238">DNA-binding</keyword>
<dbReference type="Gene3D" id="1.10.357.10">
    <property type="entry name" value="Tetracycline Repressor, domain 2"/>
    <property type="match status" value="1"/>
</dbReference>
<keyword evidence="3" id="KW-0804">Transcription</keyword>
<dbReference type="RefSeq" id="WP_336586133.1">
    <property type="nucleotide sequence ID" value="NZ_JBBAXC010000004.1"/>
</dbReference>
<dbReference type="SUPFAM" id="SSF48498">
    <property type="entry name" value="Tetracyclin repressor-like, C-terminal domain"/>
    <property type="match status" value="1"/>
</dbReference>
<keyword evidence="1" id="KW-0805">Transcription regulation</keyword>
<feature type="domain" description="HTH tetR-type" evidence="5">
    <location>
        <begin position="6"/>
        <end position="66"/>
    </location>
</feature>
<dbReference type="Pfam" id="PF00440">
    <property type="entry name" value="TetR_N"/>
    <property type="match status" value="1"/>
</dbReference>
<name>A0ABU8HBI6_9BACI</name>
<evidence type="ECO:0000256" key="3">
    <source>
        <dbReference type="ARBA" id="ARBA00023163"/>
    </source>
</evidence>
<dbReference type="InterPro" id="IPR025996">
    <property type="entry name" value="MT1864/Rv1816-like_C"/>
</dbReference>